<dbReference type="NCBIfam" id="NF037995">
    <property type="entry name" value="TRAP_S1"/>
    <property type="match status" value="1"/>
</dbReference>
<organism evidence="4 5">
    <name type="scientific">Antarcticimicrobium sediminis</name>
    <dbReference type="NCBI Taxonomy" id="2546227"/>
    <lineage>
        <taxon>Bacteria</taxon>
        <taxon>Pseudomonadati</taxon>
        <taxon>Pseudomonadota</taxon>
        <taxon>Alphaproteobacteria</taxon>
        <taxon>Rhodobacterales</taxon>
        <taxon>Paracoccaceae</taxon>
        <taxon>Antarcticimicrobium</taxon>
    </lineage>
</organism>
<dbReference type="InterPro" id="IPR038404">
    <property type="entry name" value="TRAP_DctP_sf"/>
</dbReference>
<gene>
    <name evidence="4" type="ORF">E1B25_21385</name>
</gene>
<dbReference type="Gene3D" id="3.40.190.170">
    <property type="entry name" value="Bacterial extracellular solute-binding protein, family 7"/>
    <property type="match status" value="1"/>
</dbReference>
<keyword evidence="5" id="KW-1185">Reference proteome</keyword>
<dbReference type="GO" id="GO:0055085">
    <property type="term" value="P:transmembrane transport"/>
    <property type="evidence" value="ECO:0007669"/>
    <property type="project" value="InterPro"/>
</dbReference>
<evidence type="ECO:0000256" key="1">
    <source>
        <dbReference type="ARBA" id="ARBA00004418"/>
    </source>
</evidence>
<keyword evidence="3" id="KW-0574">Periplasm</keyword>
<accession>A0A4V2Z6T6</accession>
<comment type="caution">
    <text evidence="4">The sequence shown here is derived from an EMBL/GenBank/DDBJ whole genome shotgun (WGS) entry which is preliminary data.</text>
</comment>
<reference evidence="4 5" key="1">
    <citation type="submission" date="2019-03" db="EMBL/GenBank/DDBJ databases">
        <authorList>
            <person name="Zhang S."/>
        </authorList>
    </citation>
    <scope>NUCLEOTIDE SEQUENCE [LARGE SCALE GENOMIC DNA]</scope>
    <source>
        <strain evidence="4 5">S4J41</strain>
    </source>
</reference>
<dbReference type="Proteomes" id="UP000294662">
    <property type="component" value="Unassembled WGS sequence"/>
</dbReference>
<dbReference type="PANTHER" id="PTHR33376">
    <property type="match status" value="1"/>
</dbReference>
<dbReference type="Pfam" id="PF03480">
    <property type="entry name" value="DctP"/>
    <property type="match status" value="1"/>
</dbReference>
<evidence type="ECO:0000256" key="2">
    <source>
        <dbReference type="ARBA" id="ARBA00022729"/>
    </source>
</evidence>
<dbReference type="OrthoDB" id="7822595at2"/>
<dbReference type="GO" id="GO:0042597">
    <property type="term" value="C:periplasmic space"/>
    <property type="evidence" value="ECO:0007669"/>
    <property type="project" value="UniProtKB-SubCell"/>
</dbReference>
<evidence type="ECO:0000313" key="4">
    <source>
        <dbReference type="EMBL" id="TDE33326.1"/>
    </source>
</evidence>
<dbReference type="PANTHER" id="PTHR33376:SF15">
    <property type="entry name" value="BLL6794 PROTEIN"/>
    <property type="match status" value="1"/>
</dbReference>
<sequence>MKRRTVLTGMAAGLAMPMLARKGFAKGINLRVADSFPTTHQYSINCKAWLDRVTELTEGEVTFEYFPAQQLAKSADLLDAAQNRIADIVYVPPLYQSARLPLSTVAALPMAASVKVEDMDKLNEAWFQMMTDQLNEKELMGLGVRGIRAMVTAPYQIMGRTDKFETLEQLDGKKLRSSGGVQERSVKALGAVPVGIPAPDLYPALQRGTVDGTLFNIPTAMGYNLQEQLMWATGNLNLGLFPIFYAINEDVWQDLSTEVQTALIDGSKDVQAEVLSADTKRAADFTAALEAKGGGVYDVKPEQFALWNERLAPVREDWVSGLEAQNKPATEVLEAWSALIGA</sequence>
<keyword evidence="2" id="KW-0732">Signal</keyword>
<protein>
    <submittedName>
        <fullName evidence="4">C4-dicarboxylate-binding protein</fullName>
    </submittedName>
</protein>
<dbReference type="SUPFAM" id="SSF53850">
    <property type="entry name" value="Periplasmic binding protein-like II"/>
    <property type="match status" value="1"/>
</dbReference>
<name>A0A4V2Z6T6_9RHOB</name>
<dbReference type="RefSeq" id="WP_132831605.1">
    <property type="nucleotide sequence ID" value="NZ_SMFP01000034.1"/>
</dbReference>
<dbReference type="AlphaFoldDB" id="A0A4V2Z6T6"/>
<dbReference type="InterPro" id="IPR018389">
    <property type="entry name" value="DctP_fam"/>
</dbReference>
<proteinExistence type="predicted"/>
<dbReference type="EMBL" id="SMFP01000034">
    <property type="protein sequence ID" value="TDE33326.1"/>
    <property type="molecule type" value="Genomic_DNA"/>
</dbReference>
<evidence type="ECO:0000256" key="3">
    <source>
        <dbReference type="ARBA" id="ARBA00022764"/>
    </source>
</evidence>
<comment type="subcellular location">
    <subcellularLocation>
        <location evidence="1">Periplasm</location>
    </subcellularLocation>
</comment>
<evidence type="ECO:0000313" key="5">
    <source>
        <dbReference type="Proteomes" id="UP000294662"/>
    </source>
</evidence>